<evidence type="ECO:0000313" key="1">
    <source>
        <dbReference type="EMBL" id="BAK34406.1"/>
    </source>
</evidence>
<dbReference type="OrthoDB" id="4334423at2"/>
<protein>
    <recommendedName>
        <fullName evidence="3">SUKH-4 immunity protein</fullName>
    </recommendedName>
</protein>
<accession>F5XQA6</accession>
<organism evidence="1 2">
    <name type="scientific">Microlunatus phosphovorus (strain ATCC 700054 / DSM 10555 / JCM 9379 / NBRC 101784 / NCIMB 13414 / VKM Ac-1990 / NM-1)</name>
    <dbReference type="NCBI Taxonomy" id="1032480"/>
    <lineage>
        <taxon>Bacteria</taxon>
        <taxon>Bacillati</taxon>
        <taxon>Actinomycetota</taxon>
        <taxon>Actinomycetes</taxon>
        <taxon>Propionibacteriales</taxon>
        <taxon>Propionibacteriaceae</taxon>
        <taxon>Microlunatus</taxon>
    </lineage>
</organism>
<name>F5XQA6_MICPN</name>
<dbReference type="Pfam" id="PF14435">
    <property type="entry name" value="SUKH-4"/>
    <property type="match status" value="1"/>
</dbReference>
<dbReference type="HOGENOM" id="CLU_1553524_0_0_11"/>
<dbReference type="EMBL" id="AP012204">
    <property type="protein sequence ID" value="BAK34406.1"/>
    <property type="molecule type" value="Genomic_DNA"/>
</dbReference>
<dbReference type="InterPro" id="IPR025851">
    <property type="entry name" value="SUKH-4"/>
</dbReference>
<reference evidence="1 2" key="1">
    <citation type="submission" date="2011-05" db="EMBL/GenBank/DDBJ databases">
        <title>Whole genome sequence of Microlunatus phosphovorus NM-1.</title>
        <authorList>
            <person name="Hosoyama A."/>
            <person name="Sasaki K."/>
            <person name="Harada T."/>
            <person name="Igarashi R."/>
            <person name="Kawakoshi A."/>
            <person name="Sasagawa M."/>
            <person name="Fukada J."/>
            <person name="Nakamura S."/>
            <person name="Katano Y."/>
            <person name="Hanada S."/>
            <person name="Kamagata Y."/>
            <person name="Nakamura N."/>
            <person name="Yamazaki S."/>
            <person name="Fujita N."/>
        </authorList>
    </citation>
    <scope>NUCLEOTIDE SEQUENCE [LARGE SCALE GENOMIC DNA]</scope>
    <source>
        <strain evidence="2">ATCC 700054 / DSM 10555 / JCM 9379 / NBRC 101784 / NCIMB 13414 / VKM Ac-1990 / NM-1</strain>
    </source>
</reference>
<dbReference type="Proteomes" id="UP000007947">
    <property type="component" value="Chromosome"/>
</dbReference>
<dbReference type="KEGG" id="mph:MLP_13920"/>
<gene>
    <name evidence="1" type="ordered locus">MLP_13920</name>
</gene>
<dbReference type="RefSeq" id="WP_013862289.1">
    <property type="nucleotide sequence ID" value="NC_015635.1"/>
</dbReference>
<dbReference type="AlphaFoldDB" id="F5XQA6"/>
<keyword evidence="2" id="KW-1185">Reference proteome</keyword>
<sequence>MIDAATAADVWGSLARVSPEALSQLGIGPRAAYVLGEVGLPVAVDPLFVFTPVESMPSDRRPGPPIRFGTDGGSSLCLVPPDGAVISVTATSDLRQRYVNADLGSFASFLLEVCRIRRQFAELDDTQLDTALDDLQKRLRSMDETALADPEHWWSVIFEQLRDGLL</sequence>
<proteinExistence type="predicted"/>
<evidence type="ECO:0008006" key="3">
    <source>
        <dbReference type="Google" id="ProtNLM"/>
    </source>
</evidence>
<evidence type="ECO:0000313" key="2">
    <source>
        <dbReference type="Proteomes" id="UP000007947"/>
    </source>
</evidence>